<dbReference type="SMART" id="SM00090">
    <property type="entry name" value="RIO"/>
    <property type="match status" value="1"/>
</dbReference>
<dbReference type="InterPro" id="IPR018935">
    <property type="entry name" value="RIO_kinase_CS"/>
</dbReference>
<keyword evidence="6" id="KW-0479">Metal-binding</keyword>
<evidence type="ECO:0000256" key="14">
    <source>
        <dbReference type="ARBA" id="ARBA00068837"/>
    </source>
</evidence>
<dbReference type="VEuPathDB" id="AmoebaDB:ACA1_254040"/>
<proteinExistence type="inferred from homology"/>
<dbReference type="Gene3D" id="1.10.510.10">
    <property type="entry name" value="Transferase(Phosphotransferase) domain 1"/>
    <property type="match status" value="1"/>
</dbReference>
<dbReference type="Gene3D" id="1.10.10.10">
    <property type="entry name" value="Winged helix-like DNA-binding domain superfamily/Winged helix DNA-binding domain"/>
    <property type="match status" value="1"/>
</dbReference>
<accession>L8HAV2</accession>
<evidence type="ECO:0000256" key="12">
    <source>
        <dbReference type="ARBA" id="ARBA00048679"/>
    </source>
</evidence>
<dbReference type="KEGG" id="acan:ACA1_254040"/>
<dbReference type="GO" id="GO:0005634">
    <property type="term" value="C:nucleus"/>
    <property type="evidence" value="ECO:0007669"/>
    <property type="project" value="TreeGrafter"/>
</dbReference>
<dbReference type="GeneID" id="14923321"/>
<dbReference type="OrthoDB" id="10258631at2759"/>
<evidence type="ECO:0000256" key="13">
    <source>
        <dbReference type="ARBA" id="ARBA00068353"/>
    </source>
</evidence>
<keyword evidence="5" id="KW-0808">Transferase</keyword>
<evidence type="ECO:0000259" key="16">
    <source>
        <dbReference type="SMART" id="SM00090"/>
    </source>
</evidence>
<evidence type="ECO:0000256" key="4">
    <source>
        <dbReference type="ARBA" id="ARBA00022527"/>
    </source>
</evidence>
<evidence type="ECO:0000256" key="8">
    <source>
        <dbReference type="ARBA" id="ARBA00022777"/>
    </source>
</evidence>
<name>L8HAV2_ACACF</name>
<comment type="similarity">
    <text evidence="2">Belongs to the protein kinase superfamily. RIO-type Ser/Thr kinase family.</text>
</comment>
<dbReference type="GO" id="GO:0004674">
    <property type="term" value="F:protein serine/threonine kinase activity"/>
    <property type="evidence" value="ECO:0007669"/>
    <property type="project" value="UniProtKB-KW"/>
</dbReference>
<dbReference type="AlphaFoldDB" id="L8HAV2"/>
<evidence type="ECO:0000313" key="17">
    <source>
        <dbReference type="EMBL" id="ELR22387.1"/>
    </source>
</evidence>
<keyword evidence="8" id="KW-0418">Kinase</keyword>
<dbReference type="GO" id="GO:0005829">
    <property type="term" value="C:cytosol"/>
    <property type="evidence" value="ECO:0007669"/>
    <property type="project" value="TreeGrafter"/>
</dbReference>
<feature type="compositionally biased region" description="Basic residues" evidence="15">
    <location>
        <begin position="345"/>
        <end position="359"/>
    </location>
</feature>
<gene>
    <name evidence="17" type="ORF">ACA1_254040</name>
</gene>
<sequence length="390" mass="44275">MRLDVNVLRYMTKEEFRVLTAIELGQKNHELVPTPLINSIAKLKRGGTYKYISMLHKNKLIAHEAKKYDGYKLTYTGYDYLALKALRDRGVVSAVGTKVGVGKESDIYLTTNDEQEDLILKLHRLGRISFRQIKNKRDYMQHRKHASWLYMARLSALKEFAYMKVLYDNGFPVPKPVDANRHCVVMQLIKGFPLCQVSEIQHPGRVYNKLMKLIVKLARYGLIHGDFNEFNLMITHEEEVVLIDFPQMVSTSHPNAEEYFDRDVQCVRTFFGKRFGTTDATKIDEAAASNEADGEEAADPIVDGEKKEDGGEGEGEGKIEGEGEGQTEEGEEEGERTAEGDLQFHIRKRINKKLAKRSKGSGGDTRNSYKSKGRRVGNKVDKVGKASGWY</sequence>
<dbReference type="FunFam" id="1.10.10.10:FF:000053">
    <property type="entry name" value="Serine/threonine-protein kinase RIO2"/>
    <property type="match status" value="1"/>
</dbReference>
<organism evidence="17 18">
    <name type="scientific">Acanthamoeba castellanii (strain ATCC 30010 / Neff)</name>
    <dbReference type="NCBI Taxonomy" id="1257118"/>
    <lineage>
        <taxon>Eukaryota</taxon>
        <taxon>Amoebozoa</taxon>
        <taxon>Discosea</taxon>
        <taxon>Longamoebia</taxon>
        <taxon>Centramoebida</taxon>
        <taxon>Acanthamoebidae</taxon>
        <taxon>Acanthamoeba</taxon>
    </lineage>
</organism>
<dbReference type="SUPFAM" id="SSF46785">
    <property type="entry name" value="Winged helix' DNA-binding domain"/>
    <property type="match status" value="1"/>
</dbReference>
<dbReference type="FunFam" id="3.30.200.20:FF:000052">
    <property type="entry name" value="Serine/threonine-protein kinase RIO2"/>
    <property type="match status" value="1"/>
</dbReference>
<evidence type="ECO:0000256" key="9">
    <source>
        <dbReference type="ARBA" id="ARBA00022840"/>
    </source>
</evidence>
<evidence type="ECO:0000256" key="1">
    <source>
        <dbReference type="ARBA" id="ARBA00001946"/>
    </source>
</evidence>
<dbReference type="PANTHER" id="PTHR45852">
    <property type="entry name" value="SER/THR-PROTEIN KINASE RIO2"/>
    <property type="match status" value="1"/>
</dbReference>
<protein>
    <recommendedName>
        <fullName evidence="13">Serine/threonine-protein kinase RIO2</fullName>
        <ecNumber evidence="3">2.7.11.1</ecNumber>
    </recommendedName>
    <alternativeName>
        <fullName evidence="14">Serine/threonine-protein kinase rio2</fullName>
    </alternativeName>
</protein>
<dbReference type="InterPro" id="IPR018934">
    <property type="entry name" value="RIO_dom"/>
</dbReference>
<keyword evidence="7" id="KW-0547">Nucleotide-binding</keyword>
<dbReference type="Pfam" id="PF01163">
    <property type="entry name" value="RIO1"/>
    <property type="match status" value="1"/>
</dbReference>
<dbReference type="InterPro" id="IPR011009">
    <property type="entry name" value="Kinase-like_dom_sf"/>
</dbReference>
<evidence type="ECO:0000313" key="18">
    <source>
        <dbReference type="Proteomes" id="UP000011083"/>
    </source>
</evidence>
<evidence type="ECO:0000256" key="2">
    <source>
        <dbReference type="ARBA" id="ARBA00009196"/>
    </source>
</evidence>
<dbReference type="GO" id="GO:0005524">
    <property type="term" value="F:ATP binding"/>
    <property type="evidence" value="ECO:0007669"/>
    <property type="project" value="UniProtKB-KW"/>
</dbReference>
<evidence type="ECO:0000256" key="10">
    <source>
        <dbReference type="ARBA" id="ARBA00022842"/>
    </source>
</evidence>
<dbReference type="InterPro" id="IPR036390">
    <property type="entry name" value="WH_DNA-bd_sf"/>
</dbReference>
<keyword evidence="4" id="KW-0723">Serine/threonine-protein kinase</keyword>
<dbReference type="RefSeq" id="XP_004367643.1">
    <property type="nucleotide sequence ID" value="XM_004367586.1"/>
</dbReference>
<feature type="domain" description="RIO kinase" evidence="16">
    <location>
        <begin position="64"/>
        <end position="289"/>
    </location>
</feature>
<keyword evidence="18" id="KW-1185">Reference proteome</keyword>
<dbReference type="Gene3D" id="3.30.200.20">
    <property type="entry name" value="Phosphorylase Kinase, domain 1"/>
    <property type="match status" value="1"/>
</dbReference>
<dbReference type="InterPro" id="IPR036388">
    <property type="entry name" value="WH-like_DNA-bd_sf"/>
</dbReference>
<keyword evidence="10" id="KW-0460">Magnesium</keyword>
<dbReference type="InterPro" id="IPR000687">
    <property type="entry name" value="RIO_kinase"/>
</dbReference>
<dbReference type="GO" id="GO:0030688">
    <property type="term" value="C:preribosome, small subunit precursor"/>
    <property type="evidence" value="ECO:0007669"/>
    <property type="project" value="TreeGrafter"/>
</dbReference>
<evidence type="ECO:0000256" key="15">
    <source>
        <dbReference type="SAM" id="MobiDB-lite"/>
    </source>
</evidence>
<comment type="catalytic activity">
    <reaction evidence="11">
        <text>L-threonyl-[protein] + ATP = O-phospho-L-threonyl-[protein] + ADP + H(+)</text>
        <dbReference type="Rhea" id="RHEA:46608"/>
        <dbReference type="Rhea" id="RHEA-COMP:11060"/>
        <dbReference type="Rhea" id="RHEA-COMP:11605"/>
        <dbReference type="ChEBI" id="CHEBI:15378"/>
        <dbReference type="ChEBI" id="CHEBI:30013"/>
        <dbReference type="ChEBI" id="CHEBI:30616"/>
        <dbReference type="ChEBI" id="CHEBI:61977"/>
        <dbReference type="ChEBI" id="CHEBI:456216"/>
        <dbReference type="EC" id="2.7.11.1"/>
    </reaction>
</comment>
<dbReference type="EMBL" id="KB007885">
    <property type="protein sequence ID" value="ELR22387.1"/>
    <property type="molecule type" value="Genomic_DNA"/>
</dbReference>
<evidence type="ECO:0000256" key="7">
    <source>
        <dbReference type="ARBA" id="ARBA00022741"/>
    </source>
</evidence>
<dbReference type="EC" id="2.7.11.1" evidence="3"/>
<dbReference type="PROSITE" id="PS01245">
    <property type="entry name" value="RIO1"/>
    <property type="match status" value="1"/>
</dbReference>
<dbReference type="OMA" id="GYTNFRE"/>
<comment type="cofactor">
    <cofactor evidence="1">
        <name>Mg(2+)</name>
        <dbReference type="ChEBI" id="CHEBI:18420"/>
    </cofactor>
</comment>
<evidence type="ECO:0000256" key="11">
    <source>
        <dbReference type="ARBA" id="ARBA00047899"/>
    </source>
</evidence>
<feature type="compositionally biased region" description="Acidic residues" evidence="15">
    <location>
        <begin position="322"/>
        <end position="334"/>
    </location>
</feature>
<feature type="compositionally biased region" description="Basic and acidic residues" evidence="15">
    <location>
        <begin position="303"/>
        <end position="321"/>
    </location>
</feature>
<keyword evidence="9" id="KW-0067">ATP-binding</keyword>
<feature type="compositionally biased region" description="Basic and acidic residues" evidence="15">
    <location>
        <begin position="335"/>
        <end position="344"/>
    </location>
</feature>
<dbReference type="SUPFAM" id="SSF56112">
    <property type="entry name" value="Protein kinase-like (PK-like)"/>
    <property type="match status" value="1"/>
</dbReference>
<comment type="catalytic activity">
    <reaction evidence="12">
        <text>L-seryl-[protein] + ATP = O-phospho-L-seryl-[protein] + ADP + H(+)</text>
        <dbReference type="Rhea" id="RHEA:17989"/>
        <dbReference type="Rhea" id="RHEA-COMP:9863"/>
        <dbReference type="Rhea" id="RHEA-COMP:11604"/>
        <dbReference type="ChEBI" id="CHEBI:15378"/>
        <dbReference type="ChEBI" id="CHEBI:29999"/>
        <dbReference type="ChEBI" id="CHEBI:30616"/>
        <dbReference type="ChEBI" id="CHEBI:83421"/>
        <dbReference type="ChEBI" id="CHEBI:456216"/>
        <dbReference type="EC" id="2.7.11.1"/>
    </reaction>
</comment>
<evidence type="ECO:0000256" key="3">
    <source>
        <dbReference type="ARBA" id="ARBA00012513"/>
    </source>
</evidence>
<feature type="region of interest" description="Disordered" evidence="15">
    <location>
        <begin position="284"/>
        <end position="390"/>
    </location>
</feature>
<dbReference type="InterPro" id="IPR030484">
    <property type="entry name" value="Rio2"/>
</dbReference>
<dbReference type="Pfam" id="PF09202">
    <property type="entry name" value="Rio2_N"/>
    <property type="match status" value="1"/>
</dbReference>
<dbReference type="GO" id="GO:0030490">
    <property type="term" value="P:maturation of SSU-rRNA"/>
    <property type="evidence" value="ECO:0007669"/>
    <property type="project" value="TreeGrafter"/>
</dbReference>
<dbReference type="InterPro" id="IPR015285">
    <property type="entry name" value="RIO2_wHTH_N"/>
</dbReference>
<dbReference type="CDD" id="cd05144">
    <property type="entry name" value="RIO2_C"/>
    <property type="match status" value="1"/>
</dbReference>
<dbReference type="GO" id="GO:0046872">
    <property type="term" value="F:metal ion binding"/>
    <property type="evidence" value="ECO:0007669"/>
    <property type="project" value="UniProtKB-KW"/>
</dbReference>
<dbReference type="PANTHER" id="PTHR45852:SF1">
    <property type="entry name" value="SERINE_THREONINE-PROTEIN KINASE RIO2"/>
    <property type="match status" value="1"/>
</dbReference>
<evidence type="ECO:0000256" key="6">
    <source>
        <dbReference type="ARBA" id="ARBA00022723"/>
    </source>
</evidence>
<dbReference type="STRING" id="1257118.L8HAV2"/>
<reference evidence="17 18" key="1">
    <citation type="journal article" date="2013" name="Genome Biol.">
        <title>Genome of Acanthamoeba castellanii highlights extensive lateral gene transfer and early evolution of tyrosine kinase signaling.</title>
        <authorList>
            <person name="Clarke M."/>
            <person name="Lohan A.J."/>
            <person name="Liu B."/>
            <person name="Lagkouvardos I."/>
            <person name="Roy S."/>
            <person name="Zafar N."/>
            <person name="Bertelli C."/>
            <person name="Schilde C."/>
            <person name="Kianianmomeni A."/>
            <person name="Burglin T.R."/>
            <person name="Frech C."/>
            <person name="Turcotte B."/>
            <person name="Kopec K.O."/>
            <person name="Synnott J.M."/>
            <person name="Choo C."/>
            <person name="Paponov I."/>
            <person name="Finkler A."/>
            <person name="Soon Heng Tan C."/>
            <person name="Hutchins A.P."/>
            <person name="Weinmeier T."/>
            <person name="Rattei T."/>
            <person name="Chu J.S."/>
            <person name="Gimenez G."/>
            <person name="Irimia M."/>
            <person name="Rigden D.J."/>
            <person name="Fitzpatrick D.A."/>
            <person name="Lorenzo-Morales J."/>
            <person name="Bateman A."/>
            <person name="Chiu C.H."/>
            <person name="Tang P."/>
            <person name="Hegemann P."/>
            <person name="Fromm H."/>
            <person name="Raoult D."/>
            <person name="Greub G."/>
            <person name="Miranda-Saavedra D."/>
            <person name="Chen N."/>
            <person name="Nash P."/>
            <person name="Ginger M.L."/>
            <person name="Horn M."/>
            <person name="Schaap P."/>
            <person name="Caler L."/>
            <person name="Loftus B."/>
        </authorList>
    </citation>
    <scope>NUCLEOTIDE SEQUENCE [LARGE SCALE GENOMIC DNA]</scope>
    <source>
        <strain evidence="17 18">Neff</strain>
    </source>
</reference>
<evidence type="ECO:0000256" key="5">
    <source>
        <dbReference type="ARBA" id="ARBA00022679"/>
    </source>
</evidence>
<dbReference type="Proteomes" id="UP000011083">
    <property type="component" value="Unassembled WGS sequence"/>
</dbReference>